<name>A0A3E3HXI4_9FIRM</name>
<dbReference type="InterPro" id="IPR022627">
    <property type="entry name" value="DUF3502"/>
</dbReference>
<keyword evidence="1" id="KW-0732">Signal</keyword>
<dbReference type="EMBL" id="QVLV01000024">
    <property type="protein sequence ID" value="RGE56532.1"/>
    <property type="molecule type" value="Genomic_DNA"/>
</dbReference>
<comment type="caution">
    <text evidence="3">The sequence shown here is derived from an EMBL/GenBank/DDBJ whole genome shotgun (WGS) entry which is preliminary data.</text>
</comment>
<sequence length="508" mass="56345">MKKIIGLFLAAAMSGLLLAGCVAPAAEKNSNDGEKVSIAEMEGTITDSLEWPTVTFAILPTQEITDVDLVVDKLNEYLVSIDAGVLADIVPIEFGNLSTTMTLMLSSSDTPIDIFTNMFYSTMIDVVNNEQCIPLDDYIKKYPEIVNVIGEEYLPFAQISGIQYGLPVVGAYSGFSGYALREDIANEIGVADRDGEVLTYDELTEILLKAKEAHPEMCFIINSVTGCNTNIDTMGDSTLQGVLLNRGLDTSEVVNYYESEEFLSYLRYTKKWKDAGLFLEDPLNQTIDNSYLKTGVAGGEFFGGYSIEDAKTSISTYGYEFTIFKLNEPLVNASSSSSAYFISSVCKNPDAAMKMLALLYTDPVVATYVAQGIKDIHYVLDENGCSWYPAGKELTTVNWCAGSQFYFPNKTLTYPFETSNPNYYKDMIKSNQDCQVTDAVGFVFDSSEVYDEYSAVSTVIDEYLKALVYAEIDYESYLPEFQQELRDAGIEKVIDAKQEQLNKFLESK</sequence>
<dbReference type="AlphaFoldDB" id="A0A3E3HXI4"/>
<feature type="domain" description="DUF3502" evidence="2">
    <location>
        <begin position="439"/>
        <end position="505"/>
    </location>
</feature>
<dbReference type="PROSITE" id="PS51257">
    <property type="entry name" value="PROKAR_LIPOPROTEIN"/>
    <property type="match status" value="1"/>
</dbReference>
<reference evidence="3" key="1">
    <citation type="submission" date="2018-08" db="EMBL/GenBank/DDBJ databases">
        <title>A genome reference for cultivated species of the human gut microbiota.</title>
        <authorList>
            <person name="Zou Y."/>
            <person name="Xue W."/>
            <person name="Luo G."/>
        </authorList>
    </citation>
    <scope>NUCLEOTIDE SEQUENCE [LARGE SCALE GENOMIC DNA]</scope>
    <source>
        <strain evidence="3">TF05-5AC</strain>
    </source>
</reference>
<feature type="signal peptide" evidence="1">
    <location>
        <begin position="1"/>
        <end position="19"/>
    </location>
</feature>
<dbReference type="Pfam" id="PF12010">
    <property type="entry name" value="DUF3502"/>
    <property type="match status" value="1"/>
</dbReference>
<dbReference type="SUPFAM" id="SSF53850">
    <property type="entry name" value="Periplasmic binding protein-like II"/>
    <property type="match status" value="1"/>
</dbReference>
<dbReference type="Gene3D" id="3.40.190.10">
    <property type="entry name" value="Periplasmic binding protein-like II"/>
    <property type="match status" value="1"/>
</dbReference>
<dbReference type="RefSeq" id="WP_117545552.1">
    <property type="nucleotide sequence ID" value="NZ_JBKVLI010000002.1"/>
</dbReference>
<accession>A0A3E3HXI4</accession>
<evidence type="ECO:0000313" key="3">
    <source>
        <dbReference type="EMBL" id="RGE56532.1"/>
    </source>
</evidence>
<organism evidence="3 4">
    <name type="scientific">Eisenbergiella massiliensis</name>
    <dbReference type="NCBI Taxonomy" id="1720294"/>
    <lineage>
        <taxon>Bacteria</taxon>
        <taxon>Bacillati</taxon>
        <taxon>Bacillota</taxon>
        <taxon>Clostridia</taxon>
        <taxon>Lachnospirales</taxon>
        <taxon>Lachnospiraceae</taxon>
        <taxon>Eisenbergiella</taxon>
    </lineage>
</organism>
<dbReference type="InterPro" id="IPR006059">
    <property type="entry name" value="SBP"/>
</dbReference>
<proteinExistence type="predicted"/>
<dbReference type="Pfam" id="PF01547">
    <property type="entry name" value="SBP_bac_1"/>
    <property type="match status" value="1"/>
</dbReference>
<evidence type="ECO:0000256" key="1">
    <source>
        <dbReference type="SAM" id="SignalP"/>
    </source>
</evidence>
<protein>
    <submittedName>
        <fullName evidence="3">Extracellular solute-binding protein</fullName>
    </submittedName>
</protein>
<evidence type="ECO:0000259" key="2">
    <source>
        <dbReference type="Pfam" id="PF12010"/>
    </source>
</evidence>
<feature type="chain" id="PRO_5039713482" evidence="1">
    <location>
        <begin position="20"/>
        <end position="508"/>
    </location>
</feature>
<evidence type="ECO:0000313" key="4">
    <source>
        <dbReference type="Proteomes" id="UP000260812"/>
    </source>
</evidence>
<dbReference type="GeneID" id="97989810"/>
<dbReference type="Proteomes" id="UP000260812">
    <property type="component" value="Unassembled WGS sequence"/>
</dbReference>
<gene>
    <name evidence="3" type="ORF">DXC51_23875</name>
</gene>
<keyword evidence="4" id="KW-1185">Reference proteome</keyword>